<evidence type="ECO:0000256" key="1">
    <source>
        <dbReference type="SAM" id="Phobius"/>
    </source>
</evidence>
<accession>A0A0E0LVB5</accession>
<keyword evidence="1" id="KW-1133">Transmembrane helix</keyword>
<feature type="transmembrane region" description="Helical" evidence="1">
    <location>
        <begin position="23"/>
        <end position="45"/>
    </location>
</feature>
<dbReference type="HOGENOM" id="CLU_2610236_0_0_1"/>
<dbReference type="Gramene" id="OPUNC08G14190.1">
    <property type="protein sequence ID" value="OPUNC08G14190.1"/>
    <property type="gene ID" value="OPUNC08G14190"/>
</dbReference>
<dbReference type="Proteomes" id="UP000026962">
    <property type="component" value="Chromosome 8"/>
</dbReference>
<organism evidence="2">
    <name type="scientific">Oryza punctata</name>
    <name type="common">Red rice</name>
    <dbReference type="NCBI Taxonomy" id="4537"/>
    <lineage>
        <taxon>Eukaryota</taxon>
        <taxon>Viridiplantae</taxon>
        <taxon>Streptophyta</taxon>
        <taxon>Embryophyta</taxon>
        <taxon>Tracheophyta</taxon>
        <taxon>Spermatophyta</taxon>
        <taxon>Magnoliopsida</taxon>
        <taxon>Liliopsida</taxon>
        <taxon>Poales</taxon>
        <taxon>Poaceae</taxon>
        <taxon>BOP clade</taxon>
        <taxon>Oryzoideae</taxon>
        <taxon>Oryzeae</taxon>
        <taxon>Oryzinae</taxon>
        <taxon>Oryza</taxon>
    </lineage>
</organism>
<keyword evidence="3" id="KW-1185">Reference proteome</keyword>
<dbReference type="AlphaFoldDB" id="A0A0E0LVB5"/>
<dbReference type="EnsemblPlants" id="OPUNC08G14190.1">
    <property type="protein sequence ID" value="OPUNC08G14190.1"/>
    <property type="gene ID" value="OPUNC08G14190"/>
</dbReference>
<keyword evidence="1" id="KW-0472">Membrane</keyword>
<keyword evidence="1" id="KW-0812">Transmembrane</keyword>
<name>A0A0E0LVB5_ORYPU</name>
<protein>
    <submittedName>
        <fullName evidence="2">Uncharacterized protein</fullName>
    </submittedName>
</protein>
<evidence type="ECO:0000313" key="3">
    <source>
        <dbReference type="Proteomes" id="UP000026962"/>
    </source>
</evidence>
<sequence length="79" mass="8815">MVDAGVLNMTSEQGGVLRCSSRILFFPLSNGMTSQLVMVTAINILHNRKMTKNAFALFNMLCEGMRTDPDRVLVTYDQT</sequence>
<proteinExistence type="predicted"/>
<reference evidence="2" key="2">
    <citation type="submission" date="2018-05" db="EMBL/GenBank/DDBJ databases">
        <title>OpunRS2 (Oryza punctata Reference Sequence Version 2).</title>
        <authorList>
            <person name="Zhang J."/>
            <person name="Kudrna D."/>
            <person name="Lee S."/>
            <person name="Talag J."/>
            <person name="Welchert J."/>
            <person name="Wing R.A."/>
        </authorList>
    </citation>
    <scope>NUCLEOTIDE SEQUENCE [LARGE SCALE GENOMIC DNA]</scope>
</reference>
<reference evidence="2" key="1">
    <citation type="submission" date="2015-04" db="UniProtKB">
        <authorList>
            <consortium name="EnsemblPlants"/>
        </authorList>
    </citation>
    <scope>IDENTIFICATION</scope>
</reference>
<evidence type="ECO:0000313" key="2">
    <source>
        <dbReference type="EnsemblPlants" id="OPUNC08G14190.1"/>
    </source>
</evidence>